<dbReference type="Pfam" id="PF00005">
    <property type="entry name" value="ABC_tran"/>
    <property type="match status" value="1"/>
</dbReference>
<keyword evidence="4" id="KW-0997">Cell inner membrane</keyword>
<keyword evidence="5" id="KW-0547">Nucleotide-binding</keyword>
<evidence type="ECO:0000313" key="9">
    <source>
        <dbReference type="Proteomes" id="UP000325743"/>
    </source>
</evidence>
<evidence type="ECO:0000256" key="5">
    <source>
        <dbReference type="ARBA" id="ARBA00022741"/>
    </source>
</evidence>
<dbReference type="PANTHER" id="PTHR42788:SF10">
    <property type="entry name" value="ABC TRANSPORTER ATP-BINDING PROTEIN"/>
    <property type="match status" value="1"/>
</dbReference>
<evidence type="ECO:0000256" key="3">
    <source>
        <dbReference type="ARBA" id="ARBA00022475"/>
    </source>
</evidence>
<dbReference type="PANTHER" id="PTHR42788">
    <property type="entry name" value="TAURINE IMPORT ATP-BINDING PROTEIN-RELATED"/>
    <property type="match status" value="1"/>
</dbReference>
<dbReference type="EMBL" id="CP032518">
    <property type="protein sequence ID" value="QEZ43752.1"/>
    <property type="molecule type" value="Genomic_DNA"/>
</dbReference>
<dbReference type="SMART" id="SM00382">
    <property type="entry name" value="AAA"/>
    <property type="match status" value="1"/>
</dbReference>
<dbReference type="AlphaFoldDB" id="A0A5P3VEF0"/>
<evidence type="ECO:0000313" key="8">
    <source>
        <dbReference type="EMBL" id="QEZ43752.1"/>
    </source>
</evidence>
<feature type="domain" description="ABC transporter" evidence="7">
    <location>
        <begin position="17"/>
        <end position="250"/>
    </location>
</feature>
<dbReference type="InterPro" id="IPR027417">
    <property type="entry name" value="P-loop_NTPase"/>
</dbReference>
<dbReference type="GO" id="GO:0005524">
    <property type="term" value="F:ATP binding"/>
    <property type="evidence" value="ECO:0007669"/>
    <property type="project" value="UniProtKB-KW"/>
</dbReference>
<dbReference type="GO" id="GO:0016887">
    <property type="term" value="F:ATP hydrolysis activity"/>
    <property type="evidence" value="ECO:0007669"/>
    <property type="project" value="InterPro"/>
</dbReference>
<dbReference type="Proteomes" id="UP000325743">
    <property type="component" value="Chromosome 1"/>
</dbReference>
<dbReference type="InterPro" id="IPR050166">
    <property type="entry name" value="ABC_transporter_ATP-bind"/>
</dbReference>
<dbReference type="PROSITE" id="PS50893">
    <property type="entry name" value="ABC_TRANSPORTER_2"/>
    <property type="match status" value="1"/>
</dbReference>
<evidence type="ECO:0000259" key="7">
    <source>
        <dbReference type="PROSITE" id="PS50893"/>
    </source>
</evidence>
<comment type="similarity">
    <text evidence="1">Belongs to the ABC transporter superfamily.</text>
</comment>
<protein>
    <submittedName>
        <fullName evidence="8">ABC transporter ATP-binding protein</fullName>
    </submittedName>
</protein>
<evidence type="ECO:0000256" key="4">
    <source>
        <dbReference type="ARBA" id="ARBA00022519"/>
    </source>
</evidence>
<gene>
    <name evidence="8" type="ORF">D2917_05560</name>
</gene>
<dbReference type="PROSITE" id="PS00211">
    <property type="entry name" value="ABC_TRANSPORTER_1"/>
    <property type="match status" value="1"/>
</dbReference>
<keyword evidence="2" id="KW-0813">Transport</keyword>
<dbReference type="RefSeq" id="WP_151069879.1">
    <property type="nucleotide sequence ID" value="NZ_CP032518.1"/>
</dbReference>
<dbReference type="Gene3D" id="3.40.50.300">
    <property type="entry name" value="P-loop containing nucleotide triphosphate hydrolases"/>
    <property type="match status" value="1"/>
</dbReference>
<evidence type="ECO:0000256" key="2">
    <source>
        <dbReference type="ARBA" id="ARBA00022448"/>
    </source>
</evidence>
<evidence type="ECO:0000256" key="1">
    <source>
        <dbReference type="ARBA" id="ARBA00005417"/>
    </source>
</evidence>
<dbReference type="CDD" id="cd03293">
    <property type="entry name" value="ABC_NrtD_SsuB_transporters"/>
    <property type="match status" value="1"/>
</dbReference>
<name>A0A5P3VEF0_9BURK</name>
<keyword evidence="4" id="KW-0472">Membrane</keyword>
<accession>A0A5P3VEF0</accession>
<organism evidence="8 9">
    <name type="scientific">Cupriavidus oxalaticus</name>
    <dbReference type="NCBI Taxonomy" id="96344"/>
    <lineage>
        <taxon>Bacteria</taxon>
        <taxon>Pseudomonadati</taxon>
        <taxon>Pseudomonadota</taxon>
        <taxon>Betaproteobacteria</taxon>
        <taxon>Burkholderiales</taxon>
        <taxon>Burkholderiaceae</taxon>
        <taxon>Cupriavidus</taxon>
    </lineage>
</organism>
<dbReference type="InterPro" id="IPR003593">
    <property type="entry name" value="AAA+_ATPase"/>
</dbReference>
<dbReference type="InterPro" id="IPR003439">
    <property type="entry name" value="ABC_transporter-like_ATP-bd"/>
</dbReference>
<keyword evidence="6 8" id="KW-0067">ATP-binding</keyword>
<dbReference type="InterPro" id="IPR017871">
    <property type="entry name" value="ABC_transporter-like_CS"/>
</dbReference>
<proteinExistence type="inferred from homology"/>
<reference evidence="8 9" key="1">
    <citation type="submission" date="2018-09" db="EMBL/GenBank/DDBJ databases">
        <title>Complete genome sequence of Cupriavidus oxalaticus T2, a bacterium capable of phenol tolerance and degradation.</title>
        <authorList>
            <person name="Yan J."/>
        </authorList>
    </citation>
    <scope>NUCLEOTIDE SEQUENCE [LARGE SCALE GENOMIC DNA]</scope>
    <source>
        <strain evidence="8 9">T2</strain>
    </source>
</reference>
<dbReference type="SUPFAM" id="SSF52540">
    <property type="entry name" value="P-loop containing nucleoside triphosphate hydrolases"/>
    <property type="match status" value="1"/>
</dbReference>
<evidence type="ECO:0000256" key="6">
    <source>
        <dbReference type="ARBA" id="ARBA00022840"/>
    </source>
</evidence>
<keyword evidence="3" id="KW-1003">Cell membrane</keyword>
<sequence length="279" mass="30613">MATHSLRVVSDRAAPLLQIDGVSLEYRTPERIVRATHQVSFDVHAGDRFVLLGPSGCGKSTLLKAVAGFVAPAEGEIRLEGQRVRQPGPDRIVVFQEFDQLPPWKTVVQNVMFPLRQARGLSRAEARERALDSLEKVGLADFADAYPHTLSGGMKQRVAIARALAMRPKVLLMDEPFAALDALTRRRMQEELLALWDDAGFTLLFVTHSIEEALVVGSRILLLSPHPGRVRAELNSHQFGLASQGGTEFQAAAQRIHTMLFGEPAAEAQTPRARSAASR</sequence>